<dbReference type="GO" id="GO:0050567">
    <property type="term" value="F:glutaminyl-tRNA synthase (glutamine-hydrolyzing) activity"/>
    <property type="evidence" value="ECO:0007669"/>
    <property type="project" value="UniProtKB-UniRule"/>
</dbReference>
<keyword evidence="2 5" id="KW-0547">Nucleotide-binding</keyword>
<evidence type="ECO:0000259" key="7">
    <source>
        <dbReference type="Pfam" id="PF01425"/>
    </source>
</evidence>
<dbReference type="EMBL" id="MU251579">
    <property type="protein sequence ID" value="KAG9231835.1"/>
    <property type="molecule type" value="Genomic_DNA"/>
</dbReference>
<dbReference type="SUPFAM" id="SSF75304">
    <property type="entry name" value="Amidase signature (AS) enzymes"/>
    <property type="match status" value="1"/>
</dbReference>
<keyword evidence="5" id="KW-0496">Mitochondrion</keyword>
<keyword evidence="4 5" id="KW-0648">Protein biosynthesis</keyword>
<comment type="caution">
    <text evidence="8">The sequence shown here is derived from an EMBL/GenBank/DDBJ whole genome shotgun (WGS) entry which is preliminary data.</text>
</comment>
<keyword evidence="9" id="KW-1185">Reference proteome</keyword>
<dbReference type="InterPro" id="IPR023631">
    <property type="entry name" value="Amidase_dom"/>
</dbReference>
<gene>
    <name evidence="8" type="ORF">BJ875DRAFT_443736</name>
</gene>
<name>A0A9P7YDU5_9HELO</name>
<dbReference type="EC" id="6.3.5.7" evidence="5"/>
<dbReference type="GO" id="GO:0070681">
    <property type="term" value="P:glutaminyl-tRNAGln biosynthesis via transamidation"/>
    <property type="evidence" value="ECO:0007669"/>
    <property type="project" value="UniProtKB-UniRule"/>
</dbReference>
<comment type="subunit">
    <text evidence="5">Subunit of the heterotrimeric GatCAB amidotransferase (AdT) complex, composed of A, B and C subunits.</text>
</comment>
<evidence type="ECO:0000256" key="6">
    <source>
        <dbReference type="SAM" id="MobiDB-lite"/>
    </source>
</evidence>
<evidence type="ECO:0000313" key="8">
    <source>
        <dbReference type="EMBL" id="KAG9231835.1"/>
    </source>
</evidence>
<sequence length="680" mass="74158">MWSPRAKRVAEAFRHRRRIVCTNRPSSSLASRAPLGSSNALISSTTGWENRGEDASENTPPILVAVKDNIVTSDLLTTCASALLQNYQSPYEAFVATKLCEKGWNIMGKANMDEFGMGSHSTNSFFGAVRNGEYSAGGSSGGSAMSLVDGQCSFAIGTDTGGSVRLPAAYSGVVGFKPSYGLLSRTGVIPYANSLDTVGVLAHSVEAAHTAFRAMNSTVDDNDPSTLSQESRNRAGQVRKTASDDLKKRAQHGVKNETRPILQGVRIGVPTEYNIIELQHEVRVAWRRSLSMLQDVGCTLVPVSLPNTKHALSAYYILAPAEASSNLAKYDGVRYGSREQPSDGVGDVLYSKTRDGFGDEVKRRILLGSYTLSSKAIDNYFIKAQKVRRLVQRDFNHVFSMANPLQNPKHFDLADMDESVQLDSKLGPAQVDFIICPTAPTLPPKLDQVLDQTPVDNYMNDVFTVPASLAGLPAISIPFKISSSSERYEPRVSAGSTSSIGIQIIGQYYDDEGVLGISRLFEALLKEQKGAGTPKGCWHWHPKGSCDLGPSFTDLHRNIKGHPVGEDPELQKTHLRYVATEMRKPPIKYFVTKNGPRKSYLKYVVPKPRAKFFVSEKGSLAGKRDEPEPNKKLELDGDDLFSLLSGWDYNVRKDAVGSLYSSQGGKPKTGGLPWGRLPPA</sequence>
<evidence type="ECO:0000256" key="2">
    <source>
        <dbReference type="ARBA" id="ARBA00022741"/>
    </source>
</evidence>
<comment type="subcellular location">
    <subcellularLocation>
        <location evidence="5">Mitochondrion</location>
    </subcellularLocation>
</comment>
<dbReference type="InterPro" id="IPR036928">
    <property type="entry name" value="AS_sf"/>
</dbReference>
<comment type="function">
    <text evidence="5">Allows the formation of correctly charged Gln-tRNA(Gln) through the transamidation of misacylated Glu-tRNA(Gln) in the mitochondria. The reaction takes place in the presence of glutamine and ATP through an activated gamma-phospho-Glu-tRNA(Gln).</text>
</comment>
<feature type="compositionally biased region" description="Basic and acidic residues" evidence="6">
    <location>
        <begin position="241"/>
        <end position="253"/>
    </location>
</feature>
<dbReference type="Proteomes" id="UP000824998">
    <property type="component" value="Unassembled WGS sequence"/>
</dbReference>
<feature type="domain" description="Amidase" evidence="7">
    <location>
        <begin position="62"/>
        <end position="515"/>
    </location>
</feature>
<dbReference type="Gene3D" id="3.90.1300.10">
    <property type="entry name" value="Amidase signature (AS) domain"/>
    <property type="match status" value="1"/>
</dbReference>
<feature type="active site" description="Charge relay system" evidence="5">
    <location>
        <position position="139"/>
    </location>
</feature>
<feature type="active site" description="Charge relay system" evidence="5">
    <location>
        <position position="67"/>
    </location>
</feature>
<dbReference type="Pfam" id="PF01425">
    <property type="entry name" value="Amidase"/>
    <property type="match status" value="1"/>
</dbReference>
<proteinExistence type="inferred from homology"/>
<feature type="region of interest" description="Disordered" evidence="6">
    <location>
        <begin position="216"/>
        <end position="253"/>
    </location>
</feature>
<feature type="compositionally biased region" description="Polar residues" evidence="6">
    <location>
        <begin position="216"/>
        <end position="230"/>
    </location>
</feature>
<dbReference type="AlphaFoldDB" id="A0A9P7YDU5"/>
<accession>A0A9P7YDU5</accession>
<dbReference type="PANTHER" id="PTHR11895">
    <property type="entry name" value="TRANSAMIDASE"/>
    <property type="match status" value="1"/>
</dbReference>
<dbReference type="GO" id="GO:0005739">
    <property type="term" value="C:mitochondrion"/>
    <property type="evidence" value="ECO:0007669"/>
    <property type="project" value="UniProtKB-SubCell"/>
</dbReference>
<evidence type="ECO:0000313" key="9">
    <source>
        <dbReference type="Proteomes" id="UP000824998"/>
    </source>
</evidence>
<reference evidence="8" key="1">
    <citation type="journal article" date="2021" name="IMA Fungus">
        <title>Genomic characterization of three marine fungi, including Emericellopsis atlantica sp. nov. with signatures of a generalist lifestyle and marine biomass degradation.</title>
        <authorList>
            <person name="Hagestad O.C."/>
            <person name="Hou L."/>
            <person name="Andersen J.H."/>
            <person name="Hansen E.H."/>
            <person name="Altermark B."/>
            <person name="Li C."/>
            <person name="Kuhnert E."/>
            <person name="Cox R.J."/>
            <person name="Crous P.W."/>
            <person name="Spatafora J.W."/>
            <person name="Lail K."/>
            <person name="Amirebrahimi M."/>
            <person name="Lipzen A."/>
            <person name="Pangilinan J."/>
            <person name="Andreopoulos W."/>
            <person name="Hayes R.D."/>
            <person name="Ng V."/>
            <person name="Grigoriev I.V."/>
            <person name="Jackson S.A."/>
            <person name="Sutton T.D.S."/>
            <person name="Dobson A.D.W."/>
            <person name="Rama T."/>
        </authorList>
    </citation>
    <scope>NUCLEOTIDE SEQUENCE</scope>
    <source>
        <strain evidence="8">TRa018bII</strain>
    </source>
</reference>
<dbReference type="PANTHER" id="PTHR11895:SF7">
    <property type="entry name" value="GLUTAMYL-TRNA(GLN) AMIDOTRANSFERASE SUBUNIT A, MITOCHONDRIAL"/>
    <property type="match status" value="1"/>
</dbReference>
<evidence type="ECO:0000256" key="1">
    <source>
        <dbReference type="ARBA" id="ARBA00022598"/>
    </source>
</evidence>
<keyword evidence="3 5" id="KW-0067">ATP-binding</keyword>
<protein>
    <recommendedName>
        <fullName evidence="5">Glutamyl-tRNA(Gln) amidotransferase subunit A, mitochondrial</fullName>
        <shortName evidence="5">Glu-AdT subunit A</shortName>
        <ecNumber evidence="5">6.3.5.7</ecNumber>
    </recommendedName>
</protein>
<dbReference type="HAMAP" id="MF_00120">
    <property type="entry name" value="GatA"/>
    <property type="match status" value="1"/>
</dbReference>
<dbReference type="InterPro" id="IPR000120">
    <property type="entry name" value="Amidase"/>
</dbReference>
<dbReference type="GO" id="GO:0030956">
    <property type="term" value="C:glutamyl-tRNA(Gln) amidotransferase complex"/>
    <property type="evidence" value="ECO:0007669"/>
    <property type="project" value="UniProtKB-UniRule"/>
</dbReference>
<feature type="active site" description="Acyl-ester intermediate" evidence="5">
    <location>
        <position position="163"/>
    </location>
</feature>
<evidence type="ECO:0000256" key="3">
    <source>
        <dbReference type="ARBA" id="ARBA00022840"/>
    </source>
</evidence>
<dbReference type="InterPro" id="IPR004412">
    <property type="entry name" value="GatA"/>
</dbReference>
<comment type="similarity">
    <text evidence="5">Belongs to the amidase family. GatA subfamily.</text>
</comment>
<comment type="catalytic activity">
    <reaction evidence="5">
        <text>L-glutamyl-tRNA(Gln) + L-glutamine + ATP + H2O = L-glutaminyl-tRNA(Gln) + L-glutamate + ADP + phosphate + H(+)</text>
        <dbReference type="Rhea" id="RHEA:17521"/>
        <dbReference type="Rhea" id="RHEA-COMP:9681"/>
        <dbReference type="Rhea" id="RHEA-COMP:9684"/>
        <dbReference type="ChEBI" id="CHEBI:15377"/>
        <dbReference type="ChEBI" id="CHEBI:15378"/>
        <dbReference type="ChEBI" id="CHEBI:29985"/>
        <dbReference type="ChEBI" id="CHEBI:30616"/>
        <dbReference type="ChEBI" id="CHEBI:43474"/>
        <dbReference type="ChEBI" id="CHEBI:58359"/>
        <dbReference type="ChEBI" id="CHEBI:78520"/>
        <dbReference type="ChEBI" id="CHEBI:78521"/>
        <dbReference type="ChEBI" id="CHEBI:456216"/>
        <dbReference type="EC" id="6.3.5.7"/>
    </reaction>
</comment>
<organism evidence="8 9">
    <name type="scientific">Amylocarpus encephaloides</name>
    <dbReference type="NCBI Taxonomy" id="45428"/>
    <lineage>
        <taxon>Eukaryota</taxon>
        <taxon>Fungi</taxon>
        <taxon>Dikarya</taxon>
        <taxon>Ascomycota</taxon>
        <taxon>Pezizomycotina</taxon>
        <taxon>Leotiomycetes</taxon>
        <taxon>Helotiales</taxon>
        <taxon>Helotiales incertae sedis</taxon>
        <taxon>Amylocarpus</taxon>
    </lineage>
</organism>
<feature type="region of interest" description="Disordered" evidence="6">
    <location>
        <begin position="658"/>
        <end position="680"/>
    </location>
</feature>
<evidence type="ECO:0000256" key="4">
    <source>
        <dbReference type="ARBA" id="ARBA00022917"/>
    </source>
</evidence>
<dbReference type="OrthoDB" id="421993at2759"/>
<dbReference type="GO" id="GO:0032543">
    <property type="term" value="P:mitochondrial translation"/>
    <property type="evidence" value="ECO:0007669"/>
    <property type="project" value="UniProtKB-UniRule"/>
</dbReference>
<dbReference type="GO" id="GO:0005524">
    <property type="term" value="F:ATP binding"/>
    <property type="evidence" value="ECO:0007669"/>
    <property type="project" value="UniProtKB-KW"/>
</dbReference>
<evidence type="ECO:0000256" key="5">
    <source>
        <dbReference type="HAMAP-Rule" id="MF_03150"/>
    </source>
</evidence>
<keyword evidence="1 5" id="KW-0436">Ligase</keyword>